<dbReference type="SUPFAM" id="SSF50494">
    <property type="entry name" value="Trypsin-like serine proteases"/>
    <property type="match status" value="1"/>
</dbReference>
<dbReference type="GO" id="GO:0005576">
    <property type="term" value="C:extracellular region"/>
    <property type="evidence" value="ECO:0007669"/>
    <property type="project" value="UniProtKB-SubCell"/>
</dbReference>
<dbReference type="GO" id="GO:0004252">
    <property type="term" value="F:serine-type endopeptidase activity"/>
    <property type="evidence" value="ECO:0007669"/>
    <property type="project" value="InterPro"/>
</dbReference>
<keyword evidence="6" id="KW-1015">Disulfide bond</keyword>
<dbReference type="HOGENOM" id="CLU_006842_3_1_1"/>
<feature type="compositionally biased region" description="Basic and acidic residues" evidence="8">
    <location>
        <begin position="327"/>
        <end position="339"/>
    </location>
</feature>
<evidence type="ECO:0000256" key="8">
    <source>
        <dbReference type="SAM" id="MobiDB-lite"/>
    </source>
</evidence>
<dbReference type="PRINTS" id="PR00722">
    <property type="entry name" value="CHYMOTRYPSIN"/>
</dbReference>
<keyword evidence="5" id="KW-0843">Virulence</keyword>
<evidence type="ECO:0000313" key="11">
    <source>
        <dbReference type="Proteomes" id="UP000011713"/>
    </source>
</evidence>
<comment type="similarity">
    <text evidence="2">Belongs to the peptidase S1 family.</text>
</comment>
<evidence type="ECO:0000256" key="2">
    <source>
        <dbReference type="ARBA" id="ARBA00007664"/>
    </source>
</evidence>
<dbReference type="Pfam" id="PF00089">
    <property type="entry name" value="Trypsin"/>
    <property type="match status" value="1"/>
</dbReference>
<dbReference type="PANTHER" id="PTHR24276:SF98">
    <property type="entry name" value="FI18310P1-RELATED"/>
    <property type="match status" value="1"/>
</dbReference>
<evidence type="ECO:0000313" key="10">
    <source>
        <dbReference type="EnsemblProtists" id="HpaP807993"/>
    </source>
</evidence>
<evidence type="ECO:0000256" key="1">
    <source>
        <dbReference type="ARBA" id="ARBA00004613"/>
    </source>
</evidence>
<evidence type="ECO:0000256" key="6">
    <source>
        <dbReference type="ARBA" id="ARBA00023157"/>
    </source>
</evidence>
<dbReference type="VEuPathDB" id="FungiDB:HpaG807993"/>
<dbReference type="eggNOG" id="KOG3627">
    <property type="taxonomic scope" value="Eukaryota"/>
</dbReference>
<dbReference type="InterPro" id="IPR050430">
    <property type="entry name" value="Peptidase_S1"/>
</dbReference>
<dbReference type="PANTHER" id="PTHR24276">
    <property type="entry name" value="POLYSERASE-RELATED"/>
    <property type="match status" value="1"/>
</dbReference>
<dbReference type="InterPro" id="IPR043504">
    <property type="entry name" value="Peptidase_S1_PA_chymotrypsin"/>
</dbReference>
<dbReference type="GO" id="GO:0006508">
    <property type="term" value="P:proteolysis"/>
    <property type="evidence" value="ECO:0007669"/>
    <property type="project" value="InterPro"/>
</dbReference>
<evidence type="ECO:0000256" key="5">
    <source>
        <dbReference type="ARBA" id="ARBA00023026"/>
    </source>
</evidence>
<organism evidence="10 11">
    <name type="scientific">Hyaloperonospora arabidopsidis (strain Emoy2)</name>
    <name type="common">Downy mildew agent</name>
    <name type="synonym">Peronospora arabidopsidis</name>
    <dbReference type="NCBI Taxonomy" id="559515"/>
    <lineage>
        <taxon>Eukaryota</taxon>
        <taxon>Sar</taxon>
        <taxon>Stramenopiles</taxon>
        <taxon>Oomycota</taxon>
        <taxon>Peronosporomycetes</taxon>
        <taxon>Peronosporales</taxon>
        <taxon>Peronosporaceae</taxon>
        <taxon>Hyaloperonospora</taxon>
    </lineage>
</organism>
<evidence type="ECO:0000256" key="4">
    <source>
        <dbReference type="ARBA" id="ARBA00022729"/>
    </source>
</evidence>
<name>M4BNK5_HYAAE</name>
<proteinExistence type="inferred from homology"/>
<keyword evidence="11" id="KW-1185">Reference proteome</keyword>
<dbReference type="EnsemblProtists" id="HpaT807993">
    <property type="protein sequence ID" value="HpaP807993"/>
    <property type="gene ID" value="HpaG807993"/>
</dbReference>
<dbReference type="EMBL" id="JH598462">
    <property type="status" value="NOT_ANNOTATED_CDS"/>
    <property type="molecule type" value="Genomic_DNA"/>
</dbReference>
<dbReference type="PROSITE" id="PS50240">
    <property type="entry name" value="TRYPSIN_DOM"/>
    <property type="match status" value="1"/>
</dbReference>
<comment type="subcellular location">
    <subcellularLocation>
        <location evidence="1">Secreted</location>
    </subcellularLocation>
</comment>
<keyword evidence="7" id="KW-0325">Glycoprotein</keyword>
<dbReference type="AlphaFoldDB" id="M4BNK5"/>
<keyword evidence="3" id="KW-0964">Secreted</keyword>
<dbReference type="SMART" id="SM00020">
    <property type="entry name" value="Tryp_SPc"/>
    <property type="match status" value="1"/>
</dbReference>
<evidence type="ECO:0000256" key="3">
    <source>
        <dbReference type="ARBA" id="ARBA00022525"/>
    </source>
</evidence>
<dbReference type="Gene3D" id="2.40.10.10">
    <property type="entry name" value="Trypsin-like serine proteases"/>
    <property type="match status" value="1"/>
</dbReference>
<protein>
    <recommendedName>
        <fullName evidence="9">Peptidase S1 domain-containing protein</fullName>
    </recommendedName>
</protein>
<dbReference type="InterPro" id="IPR009003">
    <property type="entry name" value="Peptidase_S1_PA"/>
</dbReference>
<dbReference type="Proteomes" id="UP000011713">
    <property type="component" value="Unassembled WGS sequence"/>
</dbReference>
<dbReference type="OMA" id="ITEMICA"/>
<dbReference type="FunFam" id="2.40.10.10:FF:000156">
    <property type="entry name" value="MIP06385p"/>
    <property type="match status" value="1"/>
</dbReference>
<dbReference type="STRING" id="559515.M4BNK5"/>
<dbReference type="InterPro" id="IPR001314">
    <property type="entry name" value="Peptidase_S1A"/>
</dbReference>
<keyword evidence="4" id="KW-0732">Signal</keyword>
<sequence>MLKYLEVVVLVSSTLTANAKDFSFTTVKDIAEDKPVLESTGLTADEESRIIGGFDADIDNYPYMASIRIDGVTVCAATLIAPRYLVTTAHCIKTDEVEMTASFDTEYSFGEDGETVKILEGFKHPMYNKRKHLFDVGLFRLETAMTHKVATLPAADGSDEKVGTIATVLGWGQTEESSASFTLQQVDIPIISKAECSQFESYTDRLTEGMICAGKGKGKSSCRGDAGGPLIVNDVLVGFVSWTGDHCGKEPGVYTRVSSVLDYINNVVESGDRKDRDETSQVDNASKTKELEVMATPGSKSSKTMTTESVDAIASIAESSSNGRTSAAKERTVAFDRLN</sequence>
<accession>M4BNK5</accession>
<evidence type="ECO:0000259" key="9">
    <source>
        <dbReference type="PROSITE" id="PS50240"/>
    </source>
</evidence>
<feature type="domain" description="Peptidase S1" evidence="9">
    <location>
        <begin position="50"/>
        <end position="269"/>
    </location>
</feature>
<reference evidence="11" key="1">
    <citation type="journal article" date="2010" name="Science">
        <title>Signatures of adaptation to obligate biotrophy in the Hyaloperonospora arabidopsidis genome.</title>
        <authorList>
            <person name="Baxter L."/>
            <person name="Tripathy S."/>
            <person name="Ishaque N."/>
            <person name="Boot N."/>
            <person name="Cabral A."/>
            <person name="Kemen E."/>
            <person name="Thines M."/>
            <person name="Ah-Fong A."/>
            <person name="Anderson R."/>
            <person name="Badejoko W."/>
            <person name="Bittner-Eddy P."/>
            <person name="Boore J.L."/>
            <person name="Chibucos M.C."/>
            <person name="Coates M."/>
            <person name="Dehal P."/>
            <person name="Delehaunty K."/>
            <person name="Dong S."/>
            <person name="Downton P."/>
            <person name="Dumas B."/>
            <person name="Fabro G."/>
            <person name="Fronick C."/>
            <person name="Fuerstenberg S.I."/>
            <person name="Fulton L."/>
            <person name="Gaulin E."/>
            <person name="Govers F."/>
            <person name="Hughes L."/>
            <person name="Humphray S."/>
            <person name="Jiang R.H."/>
            <person name="Judelson H."/>
            <person name="Kamoun S."/>
            <person name="Kyung K."/>
            <person name="Meijer H."/>
            <person name="Minx P."/>
            <person name="Morris P."/>
            <person name="Nelson J."/>
            <person name="Phuntumart V."/>
            <person name="Qutob D."/>
            <person name="Rehmany A."/>
            <person name="Rougon-Cardoso A."/>
            <person name="Ryden P."/>
            <person name="Torto-Alalibo T."/>
            <person name="Studholme D."/>
            <person name="Wang Y."/>
            <person name="Win J."/>
            <person name="Wood J."/>
            <person name="Clifton S.W."/>
            <person name="Rogers J."/>
            <person name="Van den Ackerveken G."/>
            <person name="Jones J.D."/>
            <person name="McDowell J.M."/>
            <person name="Beynon J."/>
            <person name="Tyler B.M."/>
        </authorList>
    </citation>
    <scope>NUCLEOTIDE SEQUENCE [LARGE SCALE GENOMIC DNA]</scope>
    <source>
        <strain evidence="11">Emoy2</strain>
    </source>
</reference>
<evidence type="ECO:0000256" key="7">
    <source>
        <dbReference type="ARBA" id="ARBA00023180"/>
    </source>
</evidence>
<reference evidence="10" key="2">
    <citation type="submission" date="2015-06" db="UniProtKB">
        <authorList>
            <consortium name="EnsemblProtists"/>
        </authorList>
    </citation>
    <scope>IDENTIFICATION</scope>
    <source>
        <strain evidence="10">Emoy2</strain>
    </source>
</reference>
<dbReference type="CDD" id="cd00190">
    <property type="entry name" value="Tryp_SPc"/>
    <property type="match status" value="1"/>
</dbReference>
<dbReference type="InParanoid" id="M4BNK5"/>
<feature type="region of interest" description="Disordered" evidence="8">
    <location>
        <begin position="318"/>
        <end position="339"/>
    </location>
</feature>
<dbReference type="InterPro" id="IPR001254">
    <property type="entry name" value="Trypsin_dom"/>
</dbReference>